<dbReference type="InterPro" id="IPR036291">
    <property type="entry name" value="NAD(P)-bd_dom_sf"/>
</dbReference>
<keyword evidence="5" id="KW-1185">Reference proteome</keyword>
<sequence>MATKTNKKVVLVTGSNQGLGFEIIHVLALREPDSIYMLCSRDLVKGQEALGKLRELGVKSEIEVLKFDVTDDSDIQSAVDFVSGNVGAKVGLNGVTAHMQAGENDRCGVFWKEDGEVKGWGKVEEEKKEGYVRFYVAQPGILKTAFNGFRDGAKSPELGAEVIARLAGENDRCGVFWKEDGEVKGWGKVEEEKKEGYVRFYVAQPGILKTAFNGFRDGAKSPELGAEVIARLVVDGQGGKYYPGGTYWKCDVDVMEEVPW</sequence>
<dbReference type="GO" id="GO:0016491">
    <property type="term" value="F:oxidoreductase activity"/>
    <property type="evidence" value="ECO:0007669"/>
    <property type="project" value="UniProtKB-KW"/>
</dbReference>
<dbReference type="SUPFAM" id="SSF51735">
    <property type="entry name" value="NAD(P)-binding Rossmann-fold domains"/>
    <property type="match status" value="1"/>
</dbReference>
<reference evidence="4 5" key="1">
    <citation type="submission" date="2016-03" db="EMBL/GenBank/DDBJ databases">
        <authorList>
            <person name="Ploux O."/>
        </authorList>
    </citation>
    <scope>NUCLEOTIDE SEQUENCE [LARGE SCALE GENOMIC DNA]</scope>
    <source>
        <strain evidence="4 5">UAMH 11012</strain>
    </source>
</reference>
<dbReference type="AlphaFoldDB" id="A0A1L7WIN5"/>
<dbReference type="PANTHER" id="PTHR43490">
    <property type="entry name" value="(+)-NEOMENTHOL DEHYDROGENASE"/>
    <property type="match status" value="1"/>
</dbReference>
<dbReference type="STRING" id="576137.A0A1L7WIN5"/>
<dbReference type="PANTHER" id="PTHR43490:SF99">
    <property type="entry name" value="SHORT-CHAIN DEHYDROGENASE_REDUCTASE"/>
    <property type="match status" value="1"/>
</dbReference>
<dbReference type="Proteomes" id="UP000184330">
    <property type="component" value="Unassembled WGS sequence"/>
</dbReference>
<keyword evidence="2" id="KW-0521">NADP</keyword>
<keyword evidence="3" id="KW-0560">Oxidoreductase</keyword>
<name>A0A1L7WIN5_9HELO</name>
<dbReference type="Gene3D" id="3.40.50.720">
    <property type="entry name" value="NAD(P)-binding Rossmann-like Domain"/>
    <property type="match status" value="1"/>
</dbReference>
<proteinExistence type="inferred from homology"/>
<dbReference type="EMBL" id="FJOG01000003">
    <property type="protein sequence ID" value="CZR52608.1"/>
    <property type="molecule type" value="Genomic_DNA"/>
</dbReference>
<dbReference type="OrthoDB" id="1933717at2759"/>
<gene>
    <name evidence="4" type="ORF">PAC_02485</name>
</gene>
<evidence type="ECO:0000313" key="4">
    <source>
        <dbReference type="EMBL" id="CZR52608.1"/>
    </source>
</evidence>
<dbReference type="InterPro" id="IPR002347">
    <property type="entry name" value="SDR_fam"/>
</dbReference>
<evidence type="ECO:0000256" key="1">
    <source>
        <dbReference type="ARBA" id="ARBA00006484"/>
    </source>
</evidence>
<organism evidence="4 5">
    <name type="scientific">Phialocephala subalpina</name>
    <dbReference type="NCBI Taxonomy" id="576137"/>
    <lineage>
        <taxon>Eukaryota</taxon>
        <taxon>Fungi</taxon>
        <taxon>Dikarya</taxon>
        <taxon>Ascomycota</taxon>
        <taxon>Pezizomycotina</taxon>
        <taxon>Leotiomycetes</taxon>
        <taxon>Helotiales</taxon>
        <taxon>Mollisiaceae</taxon>
        <taxon>Phialocephala</taxon>
        <taxon>Phialocephala fortinii species complex</taxon>
    </lineage>
</organism>
<accession>A0A1L7WIN5</accession>
<protein>
    <submittedName>
        <fullName evidence="4">Uncharacterized protein</fullName>
    </submittedName>
</protein>
<comment type="similarity">
    <text evidence="1">Belongs to the short-chain dehydrogenases/reductases (SDR) family.</text>
</comment>
<dbReference type="GO" id="GO:0016020">
    <property type="term" value="C:membrane"/>
    <property type="evidence" value="ECO:0007669"/>
    <property type="project" value="TreeGrafter"/>
</dbReference>
<dbReference type="Pfam" id="PF00106">
    <property type="entry name" value="adh_short"/>
    <property type="match status" value="1"/>
</dbReference>
<evidence type="ECO:0000256" key="3">
    <source>
        <dbReference type="ARBA" id="ARBA00023002"/>
    </source>
</evidence>
<evidence type="ECO:0000313" key="5">
    <source>
        <dbReference type="Proteomes" id="UP000184330"/>
    </source>
</evidence>
<evidence type="ECO:0000256" key="2">
    <source>
        <dbReference type="ARBA" id="ARBA00022857"/>
    </source>
</evidence>